<feature type="region of interest" description="Disordered" evidence="1">
    <location>
        <begin position="215"/>
        <end position="339"/>
    </location>
</feature>
<feature type="region of interest" description="Disordered" evidence="1">
    <location>
        <begin position="1"/>
        <end position="20"/>
    </location>
</feature>
<feature type="compositionally biased region" description="Low complexity" evidence="1">
    <location>
        <begin position="283"/>
        <end position="298"/>
    </location>
</feature>
<name>A0ABQ8LT69_LABRO</name>
<feature type="compositionally biased region" description="Low complexity" evidence="1">
    <location>
        <begin position="219"/>
        <end position="233"/>
    </location>
</feature>
<keyword evidence="3" id="KW-1185">Reference proteome</keyword>
<reference evidence="2 3" key="1">
    <citation type="submission" date="2022-01" db="EMBL/GenBank/DDBJ databases">
        <title>A high-quality chromosome-level genome assembly of rohu carp, Labeo rohita.</title>
        <authorList>
            <person name="Arick M.A. II"/>
            <person name="Hsu C.-Y."/>
            <person name="Magbanua Z."/>
            <person name="Pechanova O."/>
            <person name="Grover C."/>
            <person name="Miller E."/>
            <person name="Thrash A."/>
            <person name="Ezzel L."/>
            <person name="Alam S."/>
            <person name="Benzie J."/>
            <person name="Hamilton M."/>
            <person name="Karsi A."/>
            <person name="Lawrence M.L."/>
            <person name="Peterson D.G."/>
        </authorList>
    </citation>
    <scope>NUCLEOTIDE SEQUENCE [LARGE SCALE GENOMIC DNA]</scope>
    <source>
        <strain evidence="3">BAU-BD-2019</strain>
        <tissue evidence="2">Blood</tissue>
    </source>
</reference>
<evidence type="ECO:0000313" key="3">
    <source>
        <dbReference type="Proteomes" id="UP000830375"/>
    </source>
</evidence>
<feature type="compositionally biased region" description="Low complexity" evidence="1">
    <location>
        <begin position="311"/>
        <end position="322"/>
    </location>
</feature>
<dbReference type="EMBL" id="JACTAM010000018">
    <property type="protein sequence ID" value="KAI2653845.1"/>
    <property type="molecule type" value="Genomic_DNA"/>
</dbReference>
<accession>A0ABQ8LT69</accession>
<proteinExistence type="predicted"/>
<evidence type="ECO:0000256" key="1">
    <source>
        <dbReference type="SAM" id="MobiDB-lite"/>
    </source>
</evidence>
<protein>
    <submittedName>
        <fullName evidence="2">Accumulation-associated protein</fullName>
    </submittedName>
</protein>
<dbReference type="Proteomes" id="UP000830375">
    <property type="component" value="Unassembled WGS sequence"/>
</dbReference>
<feature type="region of interest" description="Disordered" evidence="1">
    <location>
        <begin position="52"/>
        <end position="90"/>
    </location>
</feature>
<comment type="caution">
    <text evidence="2">The sequence shown here is derived from an EMBL/GenBank/DDBJ whole genome shotgun (WGS) entry which is preliminary data.</text>
</comment>
<feature type="compositionally biased region" description="Pro residues" evidence="1">
    <location>
        <begin position="323"/>
        <end position="338"/>
    </location>
</feature>
<sequence>MNDPAVHVLPLEQGERSPEDHTTDFSLAAYIEWVLVSCRSSLTVDIVDDDISTTHDPVPSPPSPRSAAHQLEPTVDREPEPIMTDEPSPKNATELRIATEPEHKTSDQVLEPATELAMGENDKGSSAHHNITEFGTGTNGPDFFADIYADMPPQIPPSSELSVDPEPFVCPDLSACLDFPPNLPLLPHPFIPASATPPLSPEVGSLQVCQFPSASWLEDPSSPSPASDGSAPAPSSPPSPVGPPAPPGSLVPPAPPWSVVDPPLPQDSTPQATPRRSVPPAPLGSSLPPAPLGTSGSPPRSPEPWTPPRPSGSSVSPGLVGSPSPPRAPPPLAPPPSVSPLESSALPLPWLLPPSAVGRHLSFTWLLLLRVPSVSSLAPPSVVTTMDFVCCPPPENASSTRACTDLLLPSHVHSFVHLLSPLCSSLFCFCLCREVVPSGRAEGGRTVTLLNYLYWSL</sequence>
<evidence type="ECO:0000313" key="2">
    <source>
        <dbReference type="EMBL" id="KAI2653845.1"/>
    </source>
</evidence>
<organism evidence="2 3">
    <name type="scientific">Labeo rohita</name>
    <name type="common">Indian major carp</name>
    <name type="synonym">Cyprinus rohita</name>
    <dbReference type="NCBI Taxonomy" id="84645"/>
    <lineage>
        <taxon>Eukaryota</taxon>
        <taxon>Metazoa</taxon>
        <taxon>Chordata</taxon>
        <taxon>Craniata</taxon>
        <taxon>Vertebrata</taxon>
        <taxon>Euteleostomi</taxon>
        <taxon>Actinopterygii</taxon>
        <taxon>Neopterygii</taxon>
        <taxon>Teleostei</taxon>
        <taxon>Ostariophysi</taxon>
        <taxon>Cypriniformes</taxon>
        <taxon>Cyprinidae</taxon>
        <taxon>Labeoninae</taxon>
        <taxon>Labeonini</taxon>
        <taxon>Labeo</taxon>
    </lineage>
</organism>
<feature type="compositionally biased region" description="Pro residues" evidence="1">
    <location>
        <begin position="234"/>
        <end position="256"/>
    </location>
</feature>
<gene>
    <name evidence="2" type="ORF">H4Q32_014199</name>
</gene>
<feature type="compositionally biased region" description="Pro residues" evidence="1">
    <location>
        <begin position="299"/>
        <end position="310"/>
    </location>
</feature>